<protein>
    <submittedName>
        <fullName evidence="1">Uncharacterized protein</fullName>
    </submittedName>
</protein>
<organism evidence="1 2">
    <name type="scientific">Petrolisthes manimaculis</name>
    <dbReference type="NCBI Taxonomy" id="1843537"/>
    <lineage>
        <taxon>Eukaryota</taxon>
        <taxon>Metazoa</taxon>
        <taxon>Ecdysozoa</taxon>
        <taxon>Arthropoda</taxon>
        <taxon>Crustacea</taxon>
        <taxon>Multicrustacea</taxon>
        <taxon>Malacostraca</taxon>
        <taxon>Eumalacostraca</taxon>
        <taxon>Eucarida</taxon>
        <taxon>Decapoda</taxon>
        <taxon>Pleocyemata</taxon>
        <taxon>Anomura</taxon>
        <taxon>Galatheoidea</taxon>
        <taxon>Porcellanidae</taxon>
        <taxon>Petrolisthes</taxon>
    </lineage>
</organism>
<proteinExistence type="predicted"/>
<keyword evidence="2" id="KW-1185">Reference proteome</keyword>
<comment type="caution">
    <text evidence="1">The sequence shown here is derived from an EMBL/GenBank/DDBJ whole genome shotgun (WGS) entry which is preliminary data.</text>
</comment>
<reference evidence="1" key="1">
    <citation type="submission" date="2023-11" db="EMBL/GenBank/DDBJ databases">
        <title>Genome assemblies of two species of porcelain crab, Petrolisthes cinctipes and Petrolisthes manimaculis (Anomura: Porcellanidae).</title>
        <authorList>
            <person name="Angst P."/>
        </authorList>
    </citation>
    <scope>NUCLEOTIDE SEQUENCE</scope>
    <source>
        <strain evidence="1">PB745_02</strain>
        <tissue evidence="1">Gill</tissue>
    </source>
</reference>
<sequence length="89" mass="10476">MDSLYKHEEVLDFEDHRFYNKVSKINDDSVVIKCNVTSNEDFLYWKDTFSMNTNHNFNVVKMSTSGGMFGDASLLQIHPRISKQRHEED</sequence>
<evidence type="ECO:0000313" key="1">
    <source>
        <dbReference type="EMBL" id="KAK4327294.1"/>
    </source>
</evidence>
<name>A0AAE1QI02_9EUCA</name>
<dbReference type="Proteomes" id="UP001292094">
    <property type="component" value="Unassembled WGS sequence"/>
</dbReference>
<gene>
    <name evidence="1" type="ORF">Pmani_002235</name>
</gene>
<dbReference type="AlphaFoldDB" id="A0AAE1QI02"/>
<dbReference type="EMBL" id="JAWZYT010000158">
    <property type="protein sequence ID" value="KAK4327294.1"/>
    <property type="molecule type" value="Genomic_DNA"/>
</dbReference>
<evidence type="ECO:0000313" key="2">
    <source>
        <dbReference type="Proteomes" id="UP001292094"/>
    </source>
</evidence>
<accession>A0AAE1QI02</accession>